<dbReference type="Gene3D" id="3.40.630.30">
    <property type="match status" value="1"/>
</dbReference>
<dbReference type="Proteomes" id="UP001601992">
    <property type="component" value="Unassembled WGS sequence"/>
</dbReference>
<evidence type="ECO:0000313" key="2">
    <source>
        <dbReference type="EMBL" id="MFF3568574.1"/>
    </source>
</evidence>
<dbReference type="EC" id="2.3.-.-" evidence="2"/>
<gene>
    <name evidence="2" type="ORF">ACFYXQ_12445</name>
</gene>
<accession>A0ABW6RYL2</accession>
<keyword evidence="2" id="KW-0808">Transferase</keyword>
<dbReference type="GO" id="GO:0016746">
    <property type="term" value="F:acyltransferase activity"/>
    <property type="evidence" value="ECO:0007669"/>
    <property type="project" value="UniProtKB-KW"/>
</dbReference>
<dbReference type="RefSeq" id="WP_387403518.1">
    <property type="nucleotide sequence ID" value="NZ_JBIAQY010000003.1"/>
</dbReference>
<reference evidence="2 3" key="1">
    <citation type="submission" date="2024-10" db="EMBL/GenBank/DDBJ databases">
        <title>The Natural Products Discovery Center: Release of the First 8490 Sequenced Strains for Exploring Actinobacteria Biosynthetic Diversity.</title>
        <authorList>
            <person name="Kalkreuter E."/>
            <person name="Kautsar S.A."/>
            <person name="Yang D."/>
            <person name="Bader C.D."/>
            <person name="Teijaro C.N."/>
            <person name="Fluegel L."/>
            <person name="Davis C.M."/>
            <person name="Simpson J.R."/>
            <person name="Lauterbach L."/>
            <person name="Steele A.D."/>
            <person name="Gui C."/>
            <person name="Meng S."/>
            <person name="Li G."/>
            <person name="Viehrig K."/>
            <person name="Ye F."/>
            <person name="Su P."/>
            <person name="Kiefer A.F."/>
            <person name="Nichols A."/>
            <person name="Cepeda A.J."/>
            <person name="Yan W."/>
            <person name="Fan B."/>
            <person name="Jiang Y."/>
            <person name="Adhikari A."/>
            <person name="Zheng C.-J."/>
            <person name="Schuster L."/>
            <person name="Cowan T.M."/>
            <person name="Smanski M.J."/>
            <person name="Chevrette M.G."/>
            <person name="De Carvalho L.P.S."/>
            <person name="Shen B."/>
        </authorList>
    </citation>
    <scope>NUCLEOTIDE SEQUENCE [LARGE SCALE GENOMIC DNA]</scope>
    <source>
        <strain evidence="2 3">NPDC002593</strain>
    </source>
</reference>
<name>A0ABW6RYL2_9NOCA</name>
<proteinExistence type="predicted"/>
<dbReference type="Pfam" id="PF13302">
    <property type="entry name" value="Acetyltransf_3"/>
    <property type="match status" value="1"/>
</dbReference>
<feature type="domain" description="N-acetyltransferase" evidence="1">
    <location>
        <begin position="16"/>
        <end position="171"/>
    </location>
</feature>
<dbReference type="PROSITE" id="PS51186">
    <property type="entry name" value="GNAT"/>
    <property type="match status" value="1"/>
</dbReference>
<keyword evidence="3" id="KW-1185">Reference proteome</keyword>
<protein>
    <submittedName>
        <fullName evidence="2">GNAT family N-acetyltransferase</fullName>
        <ecNumber evidence="2">2.3.-.-</ecNumber>
    </submittedName>
</protein>
<organism evidence="2 3">
    <name type="scientific">Nocardia jiangxiensis</name>
    <dbReference type="NCBI Taxonomy" id="282685"/>
    <lineage>
        <taxon>Bacteria</taxon>
        <taxon>Bacillati</taxon>
        <taxon>Actinomycetota</taxon>
        <taxon>Actinomycetes</taxon>
        <taxon>Mycobacteriales</taxon>
        <taxon>Nocardiaceae</taxon>
        <taxon>Nocardia</taxon>
    </lineage>
</organism>
<dbReference type="InterPro" id="IPR051531">
    <property type="entry name" value="N-acetyltransferase"/>
</dbReference>
<comment type="caution">
    <text evidence="2">The sequence shown here is derived from an EMBL/GenBank/DDBJ whole genome shotgun (WGS) entry which is preliminary data.</text>
</comment>
<dbReference type="PANTHER" id="PTHR43792:SF1">
    <property type="entry name" value="N-ACETYLTRANSFERASE DOMAIN-CONTAINING PROTEIN"/>
    <property type="match status" value="1"/>
</dbReference>
<dbReference type="EMBL" id="JBIAQY010000003">
    <property type="protein sequence ID" value="MFF3568574.1"/>
    <property type="molecule type" value="Genomic_DNA"/>
</dbReference>
<dbReference type="InterPro" id="IPR000182">
    <property type="entry name" value="GNAT_dom"/>
</dbReference>
<evidence type="ECO:0000313" key="3">
    <source>
        <dbReference type="Proteomes" id="UP001601992"/>
    </source>
</evidence>
<dbReference type="SUPFAM" id="SSF55729">
    <property type="entry name" value="Acyl-CoA N-acyltransferases (Nat)"/>
    <property type="match status" value="1"/>
</dbReference>
<evidence type="ECO:0000259" key="1">
    <source>
        <dbReference type="PROSITE" id="PS51186"/>
    </source>
</evidence>
<dbReference type="InterPro" id="IPR016181">
    <property type="entry name" value="Acyl_CoA_acyltransferase"/>
</dbReference>
<dbReference type="PANTHER" id="PTHR43792">
    <property type="entry name" value="GNAT FAMILY, PUTATIVE (AFU_ORTHOLOGUE AFUA_3G00765)-RELATED-RELATED"/>
    <property type="match status" value="1"/>
</dbReference>
<sequence>MSDISTGEQVPTTRLALLRPVPADAEAILRICGVTEPWVTVVPNLAAAQRLYAEWDEHWRQHGYGYWAVRAHADDTILGFCGIRSMTMPAGPALNLFYRLDPATRGQGLAAEAAAAVIAYARTHLPELPVIARIQPTNAASHRVAERAGLSRAEYLDTDSWHHYVTPADWGRA</sequence>
<keyword evidence="2" id="KW-0012">Acyltransferase</keyword>